<evidence type="ECO:0000313" key="1">
    <source>
        <dbReference type="EMBL" id="MDJ1183716.1"/>
    </source>
</evidence>
<keyword evidence="2" id="KW-1185">Reference proteome</keyword>
<organism evidence="1 2">
    <name type="scientific">Roseofilum casamattae BLCC-M143</name>
    <dbReference type="NCBI Taxonomy" id="3022442"/>
    <lineage>
        <taxon>Bacteria</taxon>
        <taxon>Bacillati</taxon>
        <taxon>Cyanobacteriota</taxon>
        <taxon>Cyanophyceae</taxon>
        <taxon>Desertifilales</taxon>
        <taxon>Desertifilaceae</taxon>
        <taxon>Roseofilum</taxon>
        <taxon>Roseofilum casamattae</taxon>
    </lineage>
</organism>
<dbReference type="InterPro" id="IPR003718">
    <property type="entry name" value="OsmC/Ohr_fam"/>
</dbReference>
<dbReference type="InterPro" id="IPR036102">
    <property type="entry name" value="OsmC/Ohrsf"/>
</dbReference>
<evidence type="ECO:0000313" key="2">
    <source>
        <dbReference type="Proteomes" id="UP001232992"/>
    </source>
</evidence>
<dbReference type="Pfam" id="PF02566">
    <property type="entry name" value="OsmC"/>
    <property type="match status" value="1"/>
</dbReference>
<dbReference type="PANTHER" id="PTHR42830">
    <property type="entry name" value="OSMOTICALLY INDUCIBLE FAMILY PROTEIN"/>
    <property type="match status" value="1"/>
</dbReference>
<accession>A0ABT7BX07</accession>
<dbReference type="SUPFAM" id="SSF82784">
    <property type="entry name" value="OsmC-like"/>
    <property type="match status" value="1"/>
</dbReference>
<proteinExistence type="predicted"/>
<gene>
    <name evidence="1" type="ORF">PMH09_11000</name>
</gene>
<dbReference type="Proteomes" id="UP001232992">
    <property type="component" value="Unassembled WGS sequence"/>
</dbReference>
<reference evidence="1 2" key="1">
    <citation type="submission" date="2023-01" db="EMBL/GenBank/DDBJ databases">
        <title>Novel diversity within Roseofilum (Cyanobacteria; Desertifilaceae) from marine benthic mats with descriptions of four novel species.</title>
        <authorList>
            <person name="Wang Y."/>
            <person name="Berthold D.E."/>
            <person name="Hu J."/>
            <person name="Lefler F.W."/>
            <person name="Laughinghouse H.D. IV."/>
        </authorList>
    </citation>
    <scope>NUCLEOTIDE SEQUENCE [LARGE SCALE GENOMIC DNA]</scope>
    <source>
        <strain evidence="1 2">BLCC-M143</strain>
    </source>
</reference>
<comment type="caution">
    <text evidence="1">The sequence shown here is derived from an EMBL/GenBank/DDBJ whole genome shotgun (WGS) entry which is preliminary data.</text>
</comment>
<name>A0ABT7BX07_9CYAN</name>
<protein>
    <submittedName>
        <fullName evidence="1">OsmC family protein</fullName>
    </submittedName>
</protein>
<dbReference type="RefSeq" id="WP_283758368.1">
    <property type="nucleotide sequence ID" value="NZ_JAQOSQ010000009.1"/>
</dbReference>
<sequence length="159" mass="17850">MKTNREHSYSLQVRWSGNLGEGTSEYTAYSRSHEIIGTNKPTILGSADPSFRGDRDRYNPEELLVASLSSCHMLWYLHLCSDAGIVAVSYVDNPIGTMVETRSGDGHFQEVILQPIVRISSDRNLDKARGLHEEAHRLCFIANSVNFPVRCQPTIERAN</sequence>
<dbReference type="Gene3D" id="3.30.300.20">
    <property type="match status" value="1"/>
</dbReference>
<dbReference type="InterPro" id="IPR052707">
    <property type="entry name" value="OsmC_Ohr_Peroxiredoxin"/>
</dbReference>
<dbReference type="EMBL" id="JAQOSQ010000009">
    <property type="protein sequence ID" value="MDJ1183716.1"/>
    <property type="molecule type" value="Genomic_DNA"/>
</dbReference>
<dbReference type="InterPro" id="IPR015946">
    <property type="entry name" value="KH_dom-like_a/b"/>
</dbReference>
<dbReference type="PANTHER" id="PTHR42830:SF2">
    <property type="entry name" value="OSMC_OHR FAMILY PROTEIN"/>
    <property type="match status" value="1"/>
</dbReference>